<feature type="domain" description="Major facilitator superfamily (MFS) profile" evidence="7">
    <location>
        <begin position="7"/>
        <end position="450"/>
    </location>
</feature>
<keyword evidence="2" id="KW-0813">Transport</keyword>
<dbReference type="AlphaFoldDB" id="A0A7Z9AWG3"/>
<dbReference type="PROSITE" id="PS50850">
    <property type="entry name" value="MFS"/>
    <property type="match status" value="1"/>
</dbReference>
<keyword evidence="5" id="KW-1133">Transmembrane helix</keyword>
<evidence type="ECO:0000256" key="3">
    <source>
        <dbReference type="ARBA" id="ARBA00022475"/>
    </source>
</evidence>
<dbReference type="InterPro" id="IPR020846">
    <property type="entry name" value="MFS_dom"/>
</dbReference>
<evidence type="ECO:0000313" key="9">
    <source>
        <dbReference type="Proteomes" id="UP000352698"/>
    </source>
</evidence>
<name>A0A7Z9AWG3_ENTHR</name>
<accession>A0A7Z9AWG3</accession>
<evidence type="ECO:0000256" key="1">
    <source>
        <dbReference type="ARBA" id="ARBA00004651"/>
    </source>
</evidence>
<dbReference type="SUPFAM" id="SSF103473">
    <property type="entry name" value="MFS general substrate transporter"/>
    <property type="match status" value="1"/>
</dbReference>
<dbReference type="EMBL" id="CABEEP010000001">
    <property type="protein sequence ID" value="VTQ65110.1"/>
    <property type="molecule type" value="Genomic_DNA"/>
</dbReference>
<keyword evidence="3" id="KW-1003">Cell membrane</keyword>
<evidence type="ECO:0000256" key="5">
    <source>
        <dbReference type="ARBA" id="ARBA00022989"/>
    </source>
</evidence>
<evidence type="ECO:0000259" key="7">
    <source>
        <dbReference type="PROSITE" id="PS50850"/>
    </source>
</evidence>
<evidence type="ECO:0000256" key="2">
    <source>
        <dbReference type="ARBA" id="ARBA00022448"/>
    </source>
</evidence>
<dbReference type="RefSeq" id="WP_010737749.1">
    <property type="nucleotide sequence ID" value="NZ_CABEEP010000001.1"/>
</dbReference>
<organism evidence="8 9">
    <name type="scientific">Enterococcus hirae</name>
    <dbReference type="NCBI Taxonomy" id="1354"/>
    <lineage>
        <taxon>Bacteria</taxon>
        <taxon>Bacillati</taxon>
        <taxon>Bacillota</taxon>
        <taxon>Bacilli</taxon>
        <taxon>Lactobacillales</taxon>
        <taxon>Enterococcaceae</taxon>
        <taxon>Enterococcus</taxon>
    </lineage>
</organism>
<gene>
    <name evidence="8" type="primary">hsrA_1</name>
    <name evidence="8" type="ORF">NCTC12204_01653</name>
</gene>
<comment type="subcellular location">
    <subcellularLocation>
        <location evidence="1">Cell membrane</location>
        <topology evidence="1">Multi-pass membrane protein</topology>
    </subcellularLocation>
</comment>
<dbReference type="Gene3D" id="1.20.1250.20">
    <property type="entry name" value="MFS general substrate transporter like domains"/>
    <property type="match status" value="1"/>
</dbReference>
<proteinExistence type="predicted"/>
<dbReference type="Gene3D" id="1.20.1720.10">
    <property type="entry name" value="Multidrug resistance protein D"/>
    <property type="match status" value="1"/>
</dbReference>
<dbReference type="GO" id="GO:0022857">
    <property type="term" value="F:transmembrane transporter activity"/>
    <property type="evidence" value="ECO:0007669"/>
    <property type="project" value="InterPro"/>
</dbReference>
<protein>
    <submittedName>
        <fullName evidence="8">Major facilitator superfamily transporter</fullName>
    </submittedName>
</protein>
<dbReference type="InterPro" id="IPR011701">
    <property type="entry name" value="MFS"/>
</dbReference>
<dbReference type="Pfam" id="PF07690">
    <property type="entry name" value="MFS_1"/>
    <property type="match status" value="1"/>
</dbReference>
<dbReference type="PANTHER" id="PTHR42718">
    <property type="entry name" value="MAJOR FACILITATOR SUPERFAMILY MULTIDRUG TRANSPORTER MFSC"/>
    <property type="match status" value="1"/>
</dbReference>
<comment type="caution">
    <text evidence="8">The sequence shown here is derived from an EMBL/GenBank/DDBJ whole genome shotgun (WGS) entry which is preliminary data.</text>
</comment>
<dbReference type="GO" id="GO:0005886">
    <property type="term" value="C:plasma membrane"/>
    <property type="evidence" value="ECO:0007669"/>
    <property type="project" value="UniProtKB-SubCell"/>
</dbReference>
<evidence type="ECO:0000256" key="6">
    <source>
        <dbReference type="ARBA" id="ARBA00023136"/>
    </source>
</evidence>
<reference evidence="8 9" key="1">
    <citation type="submission" date="2019-05" db="EMBL/GenBank/DDBJ databases">
        <authorList>
            <consortium name="Pathogen Informatics"/>
        </authorList>
    </citation>
    <scope>NUCLEOTIDE SEQUENCE [LARGE SCALE GENOMIC DNA]</scope>
    <source>
        <strain evidence="8 9">NCTC12204</strain>
    </source>
</reference>
<evidence type="ECO:0000256" key="4">
    <source>
        <dbReference type="ARBA" id="ARBA00022692"/>
    </source>
</evidence>
<keyword evidence="4" id="KW-0812">Transmembrane</keyword>
<evidence type="ECO:0000313" key="8">
    <source>
        <dbReference type="EMBL" id="VTQ65110.1"/>
    </source>
</evidence>
<keyword evidence="6" id="KW-0472">Membrane</keyword>
<dbReference type="InterPro" id="IPR036259">
    <property type="entry name" value="MFS_trans_sf"/>
</dbReference>
<dbReference type="PANTHER" id="PTHR42718:SF46">
    <property type="entry name" value="BLR6921 PROTEIN"/>
    <property type="match status" value="1"/>
</dbReference>
<dbReference type="Proteomes" id="UP000352698">
    <property type="component" value="Unassembled WGS sequence"/>
</dbReference>
<sequence length="456" mass="49738">MSQQIKIALVMAMSLFMEILDGTIVTTALPKMATTFSTSMSQISLLISAYLVTVAIFIPMSGWLANYFGKKKIWLLAVFLFTISSLGSALAPSFGVLLGMRMLQGFSGALMTPTARLIVFEKTPVDQLLKMTSYLVWPALIAPAIAPIMGGAIITYLSWHWIFLINLPIGMSILILGYSLIPSDHDLIKNKFDWLGFVEMEMASTLLVVGAELSSRDGLSFEIAGIVCIVSGIIFLLFTYQHLNKVEQPLFSLKALSKTSFRIGQTSGAILWLSVGAMPYLLTIYLQNIFHWSAIVAGSYVIFIFIGNIGIKPFTTSIIRSFNYKGALIASFLMILSSSFCLFFIEATTFPAIIMLLAFASGIGRSLALTAFMGLSLSEIPPQERNSANTLNTVVQSLAQGLGVSFITLVIHLLEIQLSIPLAYSLSFAVLGALMLLPIIEILKIPQTMGIATMKK</sequence>